<dbReference type="GeneID" id="101952194"/>
<evidence type="ECO:0000256" key="1">
    <source>
        <dbReference type="ARBA" id="ARBA00004586"/>
    </source>
</evidence>
<proteinExistence type="inferred from homology"/>
<dbReference type="CDD" id="cd20678">
    <property type="entry name" value="CYP4B-like"/>
    <property type="match status" value="1"/>
</dbReference>
<evidence type="ECO:0000256" key="7">
    <source>
        <dbReference type="ARBA" id="ARBA00023033"/>
    </source>
</evidence>
<dbReference type="GO" id="GO:0005506">
    <property type="term" value="F:iron ion binding"/>
    <property type="evidence" value="ECO:0007669"/>
    <property type="project" value="InterPro"/>
</dbReference>
<reference evidence="10" key="1">
    <citation type="submission" date="2025-08" db="UniProtKB">
        <authorList>
            <consortium name="Ensembl"/>
        </authorList>
    </citation>
    <scope>IDENTIFICATION</scope>
</reference>
<gene>
    <name evidence="10" type="primary">LOC101952194</name>
</gene>
<keyword evidence="3 9" id="KW-0349">Heme</keyword>
<evidence type="ECO:0000256" key="4">
    <source>
        <dbReference type="ARBA" id="ARBA00022723"/>
    </source>
</evidence>
<dbReference type="AlphaFoldDB" id="A0A8C3FPN1"/>
<evidence type="ECO:0000256" key="8">
    <source>
        <dbReference type="ARBA" id="ARBA00023136"/>
    </source>
</evidence>
<dbReference type="InterPro" id="IPR050196">
    <property type="entry name" value="Cytochrome_P450_Monoox"/>
</dbReference>
<dbReference type="RefSeq" id="XP_005284944.1">
    <property type="nucleotide sequence ID" value="XM_005284887.5"/>
</dbReference>
<keyword evidence="7" id="KW-0503">Monooxygenase</keyword>
<comment type="similarity">
    <text evidence="2">Belongs to the cytochrome P450 family.</text>
</comment>
<dbReference type="PRINTS" id="PR00465">
    <property type="entry name" value="EP450IV"/>
</dbReference>
<dbReference type="Ensembl" id="ENSCPBT00000014206.1">
    <property type="protein sequence ID" value="ENSCPBP00000011893.1"/>
    <property type="gene ID" value="ENSCPBG00000009018.1"/>
</dbReference>
<dbReference type="GO" id="GO:0005789">
    <property type="term" value="C:endoplasmic reticulum membrane"/>
    <property type="evidence" value="ECO:0007669"/>
    <property type="project" value="UniProtKB-SubCell"/>
</dbReference>
<dbReference type="GO" id="GO:0020037">
    <property type="term" value="F:heme binding"/>
    <property type="evidence" value="ECO:0007669"/>
    <property type="project" value="InterPro"/>
</dbReference>
<dbReference type="InterPro" id="IPR001128">
    <property type="entry name" value="Cyt_P450"/>
</dbReference>
<keyword evidence="5" id="KW-0256">Endoplasmic reticulum</keyword>
<dbReference type="Gene3D" id="1.10.630.10">
    <property type="entry name" value="Cytochrome P450"/>
    <property type="match status" value="1"/>
</dbReference>
<dbReference type="Proteomes" id="UP000694380">
    <property type="component" value="Unplaced"/>
</dbReference>
<accession>A0A8C3FPN1</accession>
<protein>
    <submittedName>
        <fullName evidence="10">Uncharacterized protein</fullName>
    </submittedName>
</protein>
<evidence type="ECO:0000313" key="11">
    <source>
        <dbReference type="Proteomes" id="UP000694380"/>
    </source>
</evidence>
<dbReference type="GO" id="GO:0016705">
    <property type="term" value="F:oxidoreductase activity, acting on paired donors, with incorporation or reduction of molecular oxygen"/>
    <property type="evidence" value="ECO:0007669"/>
    <property type="project" value="InterPro"/>
</dbReference>
<keyword evidence="8" id="KW-0472">Membrane</keyword>
<dbReference type="GeneTree" id="ENSGT00940000161527"/>
<dbReference type="SUPFAM" id="SSF48264">
    <property type="entry name" value="Cytochrome P450"/>
    <property type="match status" value="1"/>
</dbReference>
<reference evidence="10" key="2">
    <citation type="submission" date="2025-09" db="UniProtKB">
        <authorList>
            <consortium name="Ensembl"/>
        </authorList>
    </citation>
    <scope>IDENTIFICATION</scope>
</reference>
<dbReference type="PANTHER" id="PTHR24291:SF201">
    <property type="entry name" value="CYTOCHROME P450, FAMILY 4, SUBFAMILY B, POLYPEPTIDE 7"/>
    <property type="match status" value="1"/>
</dbReference>
<name>A0A8C3FPN1_CHRPI</name>
<dbReference type="GO" id="GO:0004497">
    <property type="term" value="F:monooxygenase activity"/>
    <property type="evidence" value="ECO:0007669"/>
    <property type="project" value="UniProtKB-KW"/>
</dbReference>
<dbReference type="InterPro" id="IPR036396">
    <property type="entry name" value="Cyt_P450_sf"/>
</dbReference>
<organism evidence="10 11">
    <name type="scientific">Chrysemys picta bellii</name>
    <name type="common">Western painted turtle</name>
    <name type="synonym">Emys bellii</name>
    <dbReference type="NCBI Taxonomy" id="8478"/>
    <lineage>
        <taxon>Eukaryota</taxon>
        <taxon>Metazoa</taxon>
        <taxon>Chordata</taxon>
        <taxon>Craniata</taxon>
        <taxon>Vertebrata</taxon>
        <taxon>Euteleostomi</taxon>
        <taxon>Archelosauria</taxon>
        <taxon>Testudinata</taxon>
        <taxon>Testudines</taxon>
        <taxon>Cryptodira</taxon>
        <taxon>Durocryptodira</taxon>
        <taxon>Testudinoidea</taxon>
        <taxon>Emydidae</taxon>
        <taxon>Chrysemys</taxon>
    </lineage>
</organism>
<comment type="cofactor">
    <cofactor evidence="9">
        <name>heme</name>
        <dbReference type="ChEBI" id="CHEBI:30413"/>
    </cofactor>
</comment>
<dbReference type="FunFam" id="1.10.630.10:FF:000005">
    <property type="entry name" value="cytochrome P450 4F22 isoform X2"/>
    <property type="match status" value="1"/>
</dbReference>
<dbReference type="Pfam" id="PF00067">
    <property type="entry name" value="p450"/>
    <property type="match status" value="1"/>
</dbReference>
<comment type="subcellular location">
    <subcellularLocation>
        <location evidence="1">Endoplasmic reticulum membrane</location>
    </subcellularLocation>
</comment>
<evidence type="ECO:0000256" key="3">
    <source>
        <dbReference type="ARBA" id="ARBA00022617"/>
    </source>
</evidence>
<dbReference type="PANTHER" id="PTHR24291">
    <property type="entry name" value="CYTOCHROME P450 FAMILY 4"/>
    <property type="match status" value="1"/>
</dbReference>
<dbReference type="InterPro" id="IPR002403">
    <property type="entry name" value="Cyt_P450_E_grp-IV"/>
</dbReference>
<evidence type="ECO:0000256" key="2">
    <source>
        <dbReference type="ARBA" id="ARBA00010617"/>
    </source>
</evidence>
<keyword evidence="4 9" id="KW-0479">Metal-binding</keyword>
<dbReference type="PRINTS" id="PR00385">
    <property type="entry name" value="P450"/>
</dbReference>
<evidence type="ECO:0000256" key="5">
    <source>
        <dbReference type="ARBA" id="ARBA00022824"/>
    </source>
</evidence>
<feature type="binding site" description="axial binding residue" evidence="9">
    <location>
        <position position="528"/>
    </location>
    <ligand>
        <name>heme</name>
        <dbReference type="ChEBI" id="CHEBI:30413"/>
    </ligand>
    <ligandPart>
        <name>Fe</name>
        <dbReference type="ChEBI" id="CHEBI:18248"/>
    </ligandPart>
</feature>
<keyword evidence="7" id="KW-0560">Oxidoreductase</keyword>
<evidence type="ECO:0000256" key="6">
    <source>
        <dbReference type="ARBA" id="ARBA00023004"/>
    </source>
</evidence>
<dbReference type="OrthoDB" id="1470350at2759"/>
<sequence length="581" mass="67751">MSPRGCAGWTLPSNKDSHDLATNQPLKSFLFAQYWLRLPDYNCSKRRVRQDNECSLREPNRSSRNMTSVLERGLKPSWSWLGVDIYRVFHLAAVFGLTCVLLKVIQLYHRRQELIKAFSSFPSHPTHWLYGHVHELLQGEILNKTELWSQKYPYAFPLWFGSFSAFLNITHPDYAKAVFARGDPKDNVSYRHIVPWIGKGLLVLHGPKWYQHRKLLTPGFHYDILKLYVPLIADSTKVMLDKWEQLITQEKSVELFEHVSLMTLDSIMKCAFSYQSNCQTDRENSYIRAVFDLSYLVDQRLRIFPYHNDLIYWLSPHGFQFRKACQLAHRHTDKVIRERKESLKDEREREKVQKKRHLDFLDILLHAKDENGAGLSDEDLRAEVDTFMFEGHDTTASGISWLLYCMALYPEHQQRCREEIKEILGDRTTIQWDDLGKMTYSTMCIKESFRLYPPVPGVSRQLSKPITFHDGRTLPEGSLVAVSIYLIHRNPSMWKDPLVFDPWRFSPENVSDRHSHAFLPFAAGSRNCIGQQFAMNELKVALALTLLRFELSPDLANPPIKIPQLVLRSKNGIHLHLKKVL</sequence>
<evidence type="ECO:0000313" key="10">
    <source>
        <dbReference type="Ensembl" id="ENSCPBP00000011893.1"/>
    </source>
</evidence>
<dbReference type="KEGG" id="cpic:101952194"/>
<evidence type="ECO:0000256" key="9">
    <source>
        <dbReference type="PIRSR" id="PIRSR602403-1"/>
    </source>
</evidence>
<keyword evidence="6 9" id="KW-0408">Iron</keyword>
<keyword evidence="11" id="KW-1185">Reference proteome</keyword>